<reference evidence="1" key="2">
    <citation type="journal article" date="2015" name="Data Brief">
        <title>Shoot transcriptome of the giant reed, Arundo donax.</title>
        <authorList>
            <person name="Barrero R.A."/>
            <person name="Guerrero F.D."/>
            <person name="Moolhuijzen P."/>
            <person name="Goolsby J.A."/>
            <person name="Tidwell J."/>
            <person name="Bellgard S.E."/>
            <person name="Bellgard M.I."/>
        </authorList>
    </citation>
    <scope>NUCLEOTIDE SEQUENCE</scope>
    <source>
        <tissue evidence="1">Shoot tissue taken approximately 20 cm above the soil surface</tissue>
    </source>
</reference>
<dbReference type="AlphaFoldDB" id="A0A0A9D787"/>
<reference evidence="1" key="1">
    <citation type="submission" date="2014-09" db="EMBL/GenBank/DDBJ databases">
        <authorList>
            <person name="Magalhaes I.L.F."/>
            <person name="Oliveira U."/>
            <person name="Santos F.R."/>
            <person name="Vidigal T.H.D.A."/>
            <person name="Brescovit A.D."/>
            <person name="Santos A.J."/>
        </authorList>
    </citation>
    <scope>NUCLEOTIDE SEQUENCE</scope>
    <source>
        <tissue evidence="1">Shoot tissue taken approximately 20 cm above the soil surface</tissue>
    </source>
</reference>
<evidence type="ECO:0000313" key="1">
    <source>
        <dbReference type="EMBL" id="JAD81530.1"/>
    </source>
</evidence>
<organism evidence="1">
    <name type="scientific">Arundo donax</name>
    <name type="common">Giant reed</name>
    <name type="synonym">Donax arundinaceus</name>
    <dbReference type="NCBI Taxonomy" id="35708"/>
    <lineage>
        <taxon>Eukaryota</taxon>
        <taxon>Viridiplantae</taxon>
        <taxon>Streptophyta</taxon>
        <taxon>Embryophyta</taxon>
        <taxon>Tracheophyta</taxon>
        <taxon>Spermatophyta</taxon>
        <taxon>Magnoliopsida</taxon>
        <taxon>Liliopsida</taxon>
        <taxon>Poales</taxon>
        <taxon>Poaceae</taxon>
        <taxon>PACMAD clade</taxon>
        <taxon>Arundinoideae</taxon>
        <taxon>Arundineae</taxon>
        <taxon>Arundo</taxon>
    </lineage>
</organism>
<sequence>MGSVGISSSDSRKIALNIATSNLAMHCSITNLANIGRHPHSCPAALTGQSLSDASLKAFFHMSIDMVACCWLPATVILP</sequence>
<proteinExistence type="predicted"/>
<accession>A0A0A9D787</accession>
<protein>
    <submittedName>
        <fullName evidence="1">Uncharacterized protein</fullName>
    </submittedName>
</protein>
<dbReference type="EMBL" id="GBRH01216365">
    <property type="protein sequence ID" value="JAD81530.1"/>
    <property type="molecule type" value="Transcribed_RNA"/>
</dbReference>
<name>A0A0A9D787_ARUDO</name>